<feature type="region of interest" description="Disordered" evidence="1">
    <location>
        <begin position="112"/>
        <end position="240"/>
    </location>
</feature>
<evidence type="ECO:0000313" key="2">
    <source>
        <dbReference type="EMBL" id="CAE0783363.1"/>
    </source>
</evidence>
<feature type="compositionally biased region" description="Pro residues" evidence="1">
    <location>
        <begin position="74"/>
        <end position="89"/>
    </location>
</feature>
<name>A0A7S4C0S1_CHRCT</name>
<evidence type="ECO:0000256" key="1">
    <source>
        <dbReference type="SAM" id="MobiDB-lite"/>
    </source>
</evidence>
<feature type="compositionally biased region" description="Pro residues" evidence="1">
    <location>
        <begin position="14"/>
        <end position="29"/>
    </location>
</feature>
<feature type="compositionally biased region" description="Low complexity" evidence="1">
    <location>
        <begin position="90"/>
        <end position="99"/>
    </location>
</feature>
<sequence length="240" mass="24834">MFVGYQAGEERSMPPTPRSPSPTCSPPSSPKRQKVELSPAEAAAALAVEDDLECRAAALGICEATRTWDETALPPTPSSPSPTFSPPSSPKRAAQRSAELLAAQAARSALLAARAAAAALAARSSSSAENEEEDDAAPITTTDGSDDQAPVATSRFKQPRSVPTSRSDSMTFAQDSLSSPESTANPQCGSSAGSTGFPHPAVPQQTQQMFSNAANARRRPREGSSASAAESGEADKKYAR</sequence>
<feature type="region of interest" description="Disordered" evidence="1">
    <location>
        <begin position="69"/>
        <end position="99"/>
    </location>
</feature>
<feature type="compositionally biased region" description="Low complexity" evidence="1">
    <location>
        <begin position="112"/>
        <end position="128"/>
    </location>
</feature>
<organism evidence="2">
    <name type="scientific">Chrysotila carterae</name>
    <name type="common">Marine alga</name>
    <name type="synonym">Syracosphaera carterae</name>
    <dbReference type="NCBI Taxonomy" id="13221"/>
    <lineage>
        <taxon>Eukaryota</taxon>
        <taxon>Haptista</taxon>
        <taxon>Haptophyta</taxon>
        <taxon>Prymnesiophyceae</taxon>
        <taxon>Isochrysidales</taxon>
        <taxon>Isochrysidaceae</taxon>
        <taxon>Chrysotila</taxon>
    </lineage>
</organism>
<feature type="compositionally biased region" description="Polar residues" evidence="1">
    <location>
        <begin position="161"/>
        <end position="194"/>
    </location>
</feature>
<feature type="region of interest" description="Disordered" evidence="1">
    <location>
        <begin position="1"/>
        <end position="38"/>
    </location>
</feature>
<dbReference type="EMBL" id="HBIZ01056927">
    <property type="protein sequence ID" value="CAE0783363.1"/>
    <property type="molecule type" value="Transcribed_RNA"/>
</dbReference>
<dbReference type="AlphaFoldDB" id="A0A7S4C0S1"/>
<feature type="compositionally biased region" description="Polar residues" evidence="1">
    <location>
        <begin position="203"/>
        <end position="214"/>
    </location>
</feature>
<gene>
    <name evidence="2" type="ORF">PCAR00345_LOCUS36066</name>
</gene>
<accession>A0A7S4C0S1</accession>
<reference evidence="2" key="1">
    <citation type="submission" date="2021-01" db="EMBL/GenBank/DDBJ databases">
        <authorList>
            <person name="Corre E."/>
            <person name="Pelletier E."/>
            <person name="Niang G."/>
            <person name="Scheremetjew M."/>
            <person name="Finn R."/>
            <person name="Kale V."/>
            <person name="Holt S."/>
            <person name="Cochrane G."/>
            <person name="Meng A."/>
            <person name="Brown T."/>
            <person name="Cohen L."/>
        </authorList>
    </citation>
    <scope>NUCLEOTIDE SEQUENCE</scope>
    <source>
        <strain evidence="2">CCMP645</strain>
    </source>
</reference>
<protein>
    <submittedName>
        <fullName evidence="2">Uncharacterized protein</fullName>
    </submittedName>
</protein>
<proteinExistence type="predicted"/>